<organism evidence="2 3">
    <name type="scientific">Streptomyces scopuliridis RB72</name>
    <dbReference type="NCBI Taxonomy" id="1440053"/>
    <lineage>
        <taxon>Bacteria</taxon>
        <taxon>Bacillati</taxon>
        <taxon>Actinomycetota</taxon>
        <taxon>Actinomycetes</taxon>
        <taxon>Kitasatosporales</taxon>
        <taxon>Streptomycetaceae</taxon>
        <taxon>Streptomyces</taxon>
    </lineage>
</organism>
<dbReference type="Proteomes" id="UP000245992">
    <property type="component" value="Unassembled WGS sequence"/>
</dbReference>
<gene>
    <name evidence="2" type="ORF">Y717_11800</name>
</gene>
<comment type="caution">
    <text evidence="2">The sequence shown here is derived from an EMBL/GenBank/DDBJ whole genome shotgun (WGS) entry which is preliminary data.</text>
</comment>
<evidence type="ECO:0000259" key="1">
    <source>
        <dbReference type="PROSITE" id="PS50943"/>
    </source>
</evidence>
<dbReference type="Gene3D" id="1.10.260.40">
    <property type="entry name" value="lambda repressor-like DNA-binding domains"/>
    <property type="match status" value="1"/>
</dbReference>
<dbReference type="InterPro" id="IPR043917">
    <property type="entry name" value="DUF5753"/>
</dbReference>
<evidence type="ECO:0000313" key="2">
    <source>
        <dbReference type="EMBL" id="PVE04424.1"/>
    </source>
</evidence>
<dbReference type="SMART" id="SM00530">
    <property type="entry name" value="HTH_XRE"/>
    <property type="match status" value="1"/>
</dbReference>
<dbReference type="SUPFAM" id="SSF47413">
    <property type="entry name" value="lambda repressor-like DNA-binding domains"/>
    <property type="match status" value="1"/>
</dbReference>
<name>A0A2T7SNS5_9ACTN</name>
<dbReference type="EMBL" id="AZSP01000389">
    <property type="protein sequence ID" value="PVE04424.1"/>
    <property type="molecule type" value="Genomic_DNA"/>
</dbReference>
<dbReference type="CDD" id="cd00093">
    <property type="entry name" value="HTH_XRE"/>
    <property type="match status" value="1"/>
</dbReference>
<dbReference type="InterPro" id="IPR001387">
    <property type="entry name" value="Cro/C1-type_HTH"/>
</dbReference>
<keyword evidence="2" id="KW-0238">DNA-binding</keyword>
<dbReference type="AlphaFoldDB" id="A0A2T7SNS5"/>
<dbReference type="STRING" id="1440053.GCA_000718095_02462"/>
<sequence>MTVENETAESTDPAVSPLAHFGAEVRLERERLDISRAELGKAACCSYSLVAKIEAGRRVPPLDFAEACDQMFPHSNGRFARLWPLALRWAFPPWFRRYVELEWTATAISMFHPQLVPGLVQTEEYARAVLRTGRPSNLEDLVTARMERQRVLAREVPTRLWIILDEGVLRRPIGGKHVMREQLKQLRALAETPRHVIQVIPKTIAAYPGSGSPFGLLSFSEGSDVVHVDGFPKGYVLADPDDVAAAYDAYDLLKATALPPDESASEIGSILKECYS</sequence>
<dbReference type="OrthoDB" id="2897536at2"/>
<evidence type="ECO:0000313" key="3">
    <source>
        <dbReference type="Proteomes" id="UP000245992"/>
    </source>
</evidence>
<dbReference type="PROSITE" id="PS50943">
    <property type="entry name" value="HTH_CROC1"/>
    <property type="match status" value="1"/>
</dbReference>
<proteinExistence type="predicted"/>
<dbReference type="InterPro" id="IPR010982">
    <property type="entry name" value="Lambda_DNA-bd_dom_sf"/>
</dbReference>
<feature type="domain" description="HTH cro/C1-type" evidence="1">
    <location>
        <begin position="25"/>
        <end position="67"/>
    </location>
</feature>
<protein>
    <submittedName>
        <fullName evidence="2">DNA-binding protein</fullName>
    </submittedName>
</protein>
<accession>A0A2T7SNS5</accession>
<dbReference type="Pfam" id="PF19054">
    <property type="entry name" value="DUF5753"/>
    <property type="match status" value="1"/>
</dbReference>
<reference evidence="2 3" key="1">
    <citation type="submission" date="2013-12" db="EMBL/GenBank/DDBJ databases">
        <title>Annotated genome of Streptomyces scopuliridis.</title>
        <authorList>
            <person name="Olson J.B."/>
        </authorList>
    </citation>
    <scope>NUCLEOTIDE SEQUENCE [LARGE SCALE GENOMIC DNA]</scope>
    <source>
        <strain evidence="2 3">RB72</strain>
    </source>
</reference>
<dbReference type="Pfam" id="PF13560">
    <property type="entry name" value="HTH_31"/>
    <property type="match status" value="1"/>
</dbReference>
<keyword evidence="3" id="KW-1185">Reference proteome</keyword>
<dbReference type="RefSeq" id="WP_030351573.1">
    <property type="nucleotide sequence ID" value="NZ_AZSP01000389.1"/>
</dbReference>
<dbReference type="GO" id="GO:0003677">
    <property type="term" value="F:DNA binding"/>
    <property type="evidence" value="ECO:0007669"/>
    <property type="project" value="UniProtKB-KW"/>
</dbReference>